<protein>
    <submittedName>
        <fullName evidence="1">Uncharacterized protein</fullName>
    </submittedName>
</protein>
<keyword evidence="2" id="KW-1185">Reference proteome</keyword>
<sequence length="57" mass="6623">MYDLFVTEGKGVLKLIFIEETSNKVVVQYLPVLSEDNRRLTPLHRGNANKALYFMSY</sequence>
<dbReference type="EMBL" id="JAIWYP010000009">
    <property type="protein sequence ID" value="KAH3778263.1"/>
    <property type="molecule type" value="Genomic_DNA"/>
</dbReference>
<reference evidence="1" key="1">
    <citation type="journal article" date="2019" name="bioRxiv">
        <title>The Genome of the Zebra Mussel, Dreissena polymorpha: A Resource for Invasive Species Research.</title>
        <authorList>
            <person name="McCartney M.A."/>
            <person name="Auch B."/>
            <person name="Kono T."/>
            <person name="Mallez S."/>
            <person name="Zhang Y."/>
            <person name="Obille A."/>
            <person name="Becker A."/>
            <person name="Abrahante J.E."/>
            <person name="Garbe J."/>
            <person name="Badalamenti J.P."/>
            <person name="Herman A."/>
            <person name="Mangelson H."/>
            <person name="Liachko I."/>
            <person name="Sullivan S."/>
            <person name="Sone E.D."/>
            <person name="Koren S."/>
            <person name="Silverstein K.A.T."/>
            <person name="Beckman K.B."/>
            <person name="Gohl D.M."/>
        </authorList>
    </citation>
    <scope>NUCLEOTIDE SEQUENCE</scope>
    <source>
        <strain evidence="1">Duluth1</strain>
        <tissue evidence="1">Whole animal</tissue>
    </source>
</reference>
<dbReference type="AlphaFoldDB" id="A0A9D4INR9"/>
<gene>
    <name evidence="1" type="ORF">DPMN_179718</name>
</gene>
<organism evidence="1 2">
    <name type="scientific">Dreissena polymorpha</name>
    <name type="common">Zebra mussel</name>
    <name type="synonym">Mytilus polymorpha</name>
    <dbReference type="NCBI Taxonomy" id="45954"/>
    <lineage>
        <taxon>Eukaryota</taxon>
        <taxon>Metazoa</taxon>
        <taxon>Spiralia</taxon>
        <taxon>Lophotrochozoa</taxon>
        <taxon>Mollusca</taxon>
        <taxon>Bivalvia</taxon>
        <taxon>Autobranchia</taxon>
        <taxon>Heteroconchia</taxon>
        <taxon>Euheterodonta</taxon>
        <taxon>Imparidentia</taxon>
        <taxon>Neoheterodontei</taxon>
        <taxon>Myida</taxon>
        <taxon>Dreissenoidea</taxon>
        <taxon>Dreissenidae</taxon>
        <taxon>Dreissena</taxon>
    </lineage>
</organism>
<proteinExistence type="predicted"/>
<dbReference type="Proteomes" id="UP000828390">
    <property type="component" value="Unassembled WGS sequence"/>
</dbReference>
<evidence type="ECO:0000313" key="1">
    <source>
        <dbReference type="EMBL" id="KAH3778263.1"/>
    </source>
</evidence>
<accession>A0A9D4INR9</accession>
<reference evidence="1" key="2">
    <citation type="submission" date="2020-11" db="EMBL/GenBank/DDBJ databases">
        <authorList>
            <person name="McCartney M.A."/>
            <person name="Auch B."/>
            <person name="Kono T."/>
            <person name="Mallez S."/>
            <person name="Becker A."/>
            <person name="Gohl D.M."/>
            <person name="Silverstein K.A.T."/>
            <person name="Koren S."/>
            <person name="Bechman K.B."/>
            <person name="Herman A."/>
            <person name="Abrahante J.E."/>
            <person name="Garbe J."/>
        </authorList>
    </citation>
    <scope>NUCLEOTIDE SEQUENCE</scope>
    <source>
        <strain evidence="1">Duluth1</strain>
        <tissue evidence="1">Whole animal</tissue>
    </source>
</reference>
<evidence type="ECO:0000313" key="2">
    <source>
        <dbReference type="Proteomes" id="UP000828390"/>
    </source>
</evidence>
<name>A0A9D4INR9_DREPO</name>
<comment type="caution">
    <text evidence="1">The sequence shown here is derived from an EMBL/GenBank/DDBJ whole genome shotgun (WGS) entry which is preliminary data.</text>
</comment>